<evidence type="ECO:0000313" key="2">
    <source>
        <dbReference type="EMBL" id="TDP07849.1"/>
    </source>
</evidence>
<feature type="chain" id="PRO_5020899528" evidence="1">
    <location>
        <begin position="22"/>
        <end position="347"/>
    </location>
</feature>
<name>A0A4R6MZN7_9BURK</name>
<organism evidence="2 3">
    <name type="scientific">Roseateles asaccharophilus</name>
    <dbReference type="NCBI Taxonomy" id="582607"/>
    <lineage>
        <taxon>Bacteria</taxon>
        <taxon>Pseudomonadati</taxon>
        <taxon>Pseudomonadota</taxon>
        <taxon>Betaproteobacteria</taxon>
        <taxon>Burkholderiales</taxon>
        <taxon>Sphaerotilaceae</taxon>
        <taxon>Roseateles</taxon>
    </lineage>
</organism>
<dbReference type="EMBL" id="SNXE01000006">
    <property type="protein sequence ID" value="TDP07849.1"/>
    <property type="molecule type" value="Genomic_DNA"/>
</dbReference>
<dbReference type="PANTHER" id="PTHR38043:SF1">
    <property type="entry name" value="PROTEIN HEMX"/>
    <property type="match status" value="1"/>
</dbReference>
<dbReference type="Pfam" id="PF04375">
    <property type="entry name" value="HemX"/>
    <property type="match status" value="1"/>
</dbReference>
<accession>A0A4R6MZN7</accession>
<keyword evidence="1" id="KW-0732">Signal</keyword>
<gene>
    <name evidence="2" type="ORF">DFR39_106113</name>
</gene>
<evidence type="ECO:0000313" key="3">
    <source>
        <dbReference type="Proteomes" id="UP000295357"/>
    </source>
</evidence>
<dbReference type="OrthoDB" id="9787650at2"/>
<dbReference type="PANTHER" id="PTHR38043">
    <property type="entry name" value="PROTEIN HEMX"/>
    <property type="match status" value="1"/>
</dbReference>
<evidence type="ECO:0000256" key="1">
    <source>
        <dbReference type="SAM" id="SignalP"/>
    </source>
</evidence>
<dbReference type="Proteomes" id="UP000295357">
    <property type="component" value="Unassembled WGS sequence"/>
</dbReference>
<feature type="signal peptide" evidence="1">
    <location>
        <begin position="1"/>
        <end position="21"/>
    </location>
</feature>
<comment type="caution">
    <text evidence="2">The sequence shown here is derived from an EMBL/GenBank/DDBJ whole genome shotgun (WGS) entry which is preliminary data.</text>
</comment>
<dbReference type="InterPro" id="IPR007470">
    <property type="entry name" value="HemX"/>
</dbReference>
<keyword evidence="2" id="KW-0489">Methyltransferase</keyword>
<keyword evidence="3" id="KW-1185">Reference proteome</keyword>
<proteinExistence type="predicted"/>
<keyword evidence="2" id="KW-0808">Transferase</keyword>
<protein>
    <submittedName>
        <fullName evidence="2">Uroporphyrin-3 C-methyltransferase</fullName>
    </submittedName>
</protein>
<sequence>MALGLAVLSLAALGLAWQGQASLKDLEQELVRRQTASQGEASEARNLARQAQDLTRDTAAKTALLEARLAEVALQRGQLEELIQSMSRSRDENVIGDIEASLRVALQQTSITGSAEPLVAALRQADERLQRYKQPRLEGVRRAVVRDLDRVRAVSVVDVSTLAIRLDEVVRLLDELPLLAMADKSGPDAGGAPRAARAAAPAAAAQPPGAAASAAEGLMEQWLSAAGERWRLWSAQAWVEAKSLLRVSRIDHPEAMLLAPEQAFFLRENLKLRLLNARLALLSRQYDTAQGDLRETLQLLERYFDGRSRKVQNAAELLRQVQGQARQVSVPRPDDTLAALAAAAGGR</sequence>
<dbReference type="AlphaFoldDB" id="A0A4R6MZN7"/>
<dbReference type="GO" id="GO:0032259">
    <property type="term" value="P:methylation"/>
    <property type="evidence" value="ECO:0007669"/>
    <property type="project" value="UniProtKB-KW"/>
</dbReference>
<reference evidence="2 3" key="1">
    <citation type="submission" date="2019-03" db="EMBL/GenBank/DDBJ databases">
        <title>Genomic Encyclopedia of Type Strains, Phase IV (KMG-IV): sequencing the most valuable type-strain genomes for metagenomic binning, comparative biology and taxonomic classification.</title>
        <authorList>
            <person name="Goeker M."/>
        </authorList>
    </citation>
    <scope>NUCLEOTIDE SEQUENCE [LARGE SCALE GENOMIC DNA]</scope>
    <source>
        <strain evidence="2 3">DSM 25082</strain>
    </source>
</reference>
<dbReference type="GO" id="GO:0008168">
    <property type="term" value="F:methyltransferase activity"/>
    <property type="evidence" value="ECO:0007669"/>
    <property type="project" value="UniProtKB-KW"/>
</dbReference>